<dbReference type="InterPro" id="IPR023213">
    <property type="entry name" value="CAT-like_dom_sf"/>
</dbReference>
<keyword evidence="5" id="KW-1185">Reference proteome</keyword>
<sequence>MAASALVSLSKKIIKPFSPTPFSERIYKLSFIDQFNSTQYCPIAFFYPNNKVLKPNDMCKVIENSLSKVLASYYPFAGTLRDNVHVECNDIGADFYKARFDCPMSEILKSRDRNVKEIVFPKDIPWNVVAPDGKLVMFQFNQFDCGGIALSVCVSHKIGDMCTLFKFIHDWAAIARDSGSNLNKRPQFIGSSIFPPRNEPVNEPPREQCVTKKLSFSNRTLKSLISESSSSGMKKPSRVEILTALLYKCGMRANSSRLFKPSVLFQTVNLRPIIPLPEDTPGNFSSSHFVPTYVEEEMKLSRLVSELRKGKEQLFDSIKKCNGDPQHLVSATMGSFQEIRALFKDTEFDLYRCSSLVNYPQHDVDFGWGQPNFVSFPDSRLRNIFVLFDNNTGDRVEAQVSLDEESTMSAFLREMEQLLEFQLPSEEEIQMEAQC</sequence>
<dbReference type="PANTHER" id="PTHR31623:SF29">
    <property type="entry name" value="ACYLSUGAR ACYLTRANSFERASE 3-LIKE"/>
    <property type="match status" value="1"/>
</dbReference>
<dbReference type="PANTHER" id="PTHR31623">
    <property type="entry name" value="F21J9.9"/>
    <property type="match status" value="1"/>
</dbReference>
<dbReference type="EMBL" id="JACEIK010000899">
    <property type="protein sequence ID" value="MCD7463642.1"/>
    <property type="molecule type" value="Genomic_DNA"/>
</dbReference>
<evidence type="ECO:0000313" key="5">
    <source>
        <dbReference type="Proteomes" id="UP000823775"/>
    </source>
</evidence>
<comment type="caution">
    <text evidence="4">The sequence shown here is derived from an EMBL/GenBank/DDBJ whole genome shotgun (WGS) entry which is preliminary data.</text>
</comment>
<reference evidence="4 5" key="1">
    <citation type="journal article" date="2021" name="BMC Genomics">
        <title>Datura genome reveals duplications of psychoactive alkaloid biosynthetic genes and high mutation rate following tissue culture.</title>
        <authorList>
            <person name="Rajewski A."/>
            <person name="Carter-House D."/>
            <person name="Stajich J."/>
            <person name="Litt A."/>
        </authorList>
    </citation>
    <scope>NUCLEOTIDE SEQUENCE [LARGE SCALE GENOMIC DNA]</scope>
    <source>
        <strain evidence="4">AR-01</strain>
    </source>
</reference>
<dbReference type="Proteomes" id="UP000823775">
    <property type="component" value="Unassembled WGS sequence"/>
</dbReference>
<evidence type="ECO:0000256" key="2">
    <source>
        <dbReference type="ARBA" id="ARBA00022679"/>
    </source>
</evidence>
<accession>A0ABS8SX76</accession>
<proteinExistence type="inferred from homology"/>
<evidence type="ECO:0000313" key="4">
    <source>
        <dbReference type="EMBL" id="MCD7463642.1"/>
    </source>
</evidence>
<gene>
    <name evidence="4" type="ORF">HAX54_050979</name>
</gene>
<dbReference type="Gene3D" id="3.30.559.10">
    <property type="entry name" value="Chloramphenicol acetyltransferase-like domain"/>
    <property type="match status" value="2"/>
</dbReference>
<keyword evidence="2" id="KW-0808">Transferase</keyword>
<dbReference type="Pfam" id="PF02458">
    <property type="entry name" value="Transferase"/>
    <property type="match status" value="1"/>
</dbReference>
<organism evidence="4 5">
    <name type="scientific">Datura stramonium</name>
    <name type="common">Jimsonweed</name>
    <name type="synonym">Common thornapple</name>
    <dbReference type="NCBI Taxonomy" id="4076"/>
    <lineage>
        <taxon>Eukaryota</taxon>
        <taxon>Viridiplantae</taxon>
        <taxon>Streptophyta</taxon>
        <taxon>Embryophyta</taxon>
        <taxon>Tracheophyta</taxon>
        <taxon>Spermatophyta</taxon>
        <taxon>Magnoliopsida</taxon>
        <taxon>eudicotyledons</taxon>
        <taxon>Gunneridae</taxon>
        <taxon>Pentapetalae</taxon>
        <taxon>asterids</taxon>
        <taxon>lamiids</taxon>
        <taxon>Solanales</taxon>
        <taxon>Solanaceae</taxon>
        <taxon>Solanoideae</taxon>
        <taxon>Datureae</taxon>
        <taxon>Datura</taxon>
    </lineage>
</organism>
<name>A0ABS8SX76_DATST</name>
<comment type="similarity">
    <text evidence="1">Belongs to the plant acyltransferase family.</text>
</comment>
<evidence type="ECO:0000256" key="3">
    <source>
        <dbReference type="ARBA" id="ARBA00023315"/>
    </source>
</evidence>
<protein>
    <submittedName>
        <fullName evidence="4">Uncharacterized protein</fullName>
    </submittedName>
</protein>
<keyword evidence="3" id="KW-0012">Acyltransferase</keyword>
<evidence type="ECO:0000256" key="1">
    <source>
        <dbReference type="ARBA" id="ARBA00009861"/>
    </source>
</evidence>